<feature type="region of interest" description="Disordered" evidence="1">
    <location>
        <begin position="1"/>
        <end position="27"/>
    </location>
</feature>
<name>A0A7J8SAU9_GOSDV</name>
<evidence type="ECO:0000313" key="3">
    <source>
        <dbReference type="Proteomes" id="UP000593561"/>
    </source>
</evidence>
<proteinExistence type="predicted"/>
<dbReference type="EMBL" id="JABFAC010000009">
    <property type="protein sequence ID" value="MBA0623224.1"/>
    <property type="molecule type" value="Genomic_DNA"/>
</dbReference>
<comment type="caution">
    <text evidence="2">The sequence shown here is derived from an EMBL/GenBank/DDBJ whole genome shotgun (WGS) entry which is preliminary data.</text>
</comment>
<evidence type="ECO:0000313" key="2">
    <source>
        <dbReference type="EMBL" id="MBA0623224.1"/>
    </source>
</evidence>
<organism evidence="2 3">
    <name type="scientific">Gossypium davidsonii</name>
    <name type="common">Davidson's cotton</name>
    <name type="synonym">Gossypium klotzschianum subsp. davidsonii</name>
    <dbReference type="NCBI Taxonomy" id="34287"/>
    <lineage>
        <taxon>Eukaryota</taxon>
        <taxon>Viridiplantae</taxon>
        <taxon>Streptophyta</taxon>
        <taxon>Embryophyta</taxon>
        <taxon>Tracheophyta</taxon>
        <taxon>Spermatophyta</taxon>
        <taxon>Magnoliopsida</taxon>
        <taxon>eudicotyledons</taxon>
        <taxon>Gunneridae</taxon>
        <taxon>Pentapetalae</taxon>
        <taxon>rosids</taxon>
        <taxon>malvids</taxon>
        <taxon>Malvales</taxon>
        <taxon>Malvaceae</taxon>
        <taxon>Malvoideae</taxon>
        <taxon>Gossypium</taxon>
    </lineage>
</organism>
<accession>A0A7J8SAU9</accession>
<dbReference type="Proteomes" id="UP000593561">
    <property type="component" value="Unassembled WGS sequence"/>
</dbReference>
<evidence type="ECO:0000256" key="1">
    <source>
        <dbReference type="SAM" id="MobiDB-lite"/>
    </source>
</evidence>
<gene>
    <name evidence="2" type="ORF">Godav_008699</name>
</gene>
<keyword evidence="3" id="KW-1185">Reference proteome</keyword>
<protein>
    <submittedName>
        <fullName evidence="2">Uncharacterized protein</fullName>
    </submittedName>
</protein>
<sequence length="27" mass="3013">MRSPRPSSARFRRPQRAPVMGLAGDSK</sequence>
<dbReference type="AlphaFoldDB" id="A0A7J8SAU9"/>
<reference evidence="2 3" key="1">
    <citation type="journal article" date="2019" name="Genome Biol. Evol.">
        <title>Insights into the evolution of the New World diploid cottons (Gossypium, subgenus Houzingenia) based on genome sequencing.</title>
        <authorList>
            <person name="Grover C.E."/>
            <person name="Arick M.A. 2nd"/>
            <person name="Thrash A."/>
            <person name="Conover J.L."/>
            <person name="Sanders W.S."/>
            <person name="Peterson D.G."/>
            <person name="Frelichowski J.E."/>
            <person name="Scheffler J.A."/>
            <person name="Scheffler B.E."/>
            <person name="Wendel J.F."/>
        </authorList>
    </citation>
    <scope>NUCLEOTIDE SEQUENCE [LARGE SCALE GENOMIC DNA]</scope>
    <source>
        <strain evidence="2">27</strain>
        <tissue evidence="2">Leaf</tissue>
    </source>
</reference>